<reference evidence="2" key="1">
    <citation type="submission" date="2021-01" db="EMBL/GenBank/DDBJ databases">
        <title>Metabolic potential, ecology and presence of endohyphal bacteria is reflected in genomic diversity of Mucoromycotina.</title>
        <authorList>
            <person name="Muszewska A."/>
            <person name="Okrasinska A."/>
            <person name="Steczkiewicz K."/>
            <person name="Drgas O."/>
            <person name="Orlowska M."/>
            <person name="Perlinska-Lenart U."/>
            <person name="Aleksandrzak-Piekarczyk T."/>
            <person name="Szatraj K."/>
            <person name="Zielenkiewicz U."/>
            <person name="Pilsyk S."/>
            <person name="Malc E."/>
            <person name="Mieczkowski P."/>
            <person name="Kruszewska J.S."/>
            <person name="Biernat P."/>
            <person name="Pawlowska J."/>
        </authorList>
    </citation>
    <scope>NUCLEOTIDE SEQUENCE</scope>
    <source>
        <strain evidence="2">WA0000018081</strain>
    </source>
</reference>
<dbReference type="Proteomes" id="UP000613177">
    <property type="component" value="Unassembled WGS sequence"/>
</dbReference>
<evidence type="ECO:0000313" key="2">
    <source>
        <dbReference type="EMBL" id="KAG2231420.1"/>
    </source>
</evidence>
<keyword evidence="1" id="KW-0732">Signal</keyword>
<keyword evidence="3" id="KW-1185">Reference proteome</keyword>
<feature type="chain" id="PRO_5034671062" evidence="1">
    <location>
        <begin position="25"/>
        <end position="482"/>
    </location>
</feature>
<dbReference type="AlphaFoldDB" id="A0A8H7SN06"/>
<evidence type="ECO:0000313" key="3">
    <source>
        <dbReference type="Proteomes" id="UP000613177"/>
    </source>
</evidence>
<evidence type="ECO:0000256" key="1">
    <source>
        <dbReference type="SAM" id="SignalP"/>
    </source>
</evidence>
<sequence>MNKKITLYAILCIVVILLVGQSSAIVRTEEEADWTRDSLGSYFSNKYRVFHDKKTDQKSLAEITKEYKDYLTANSRIFGGSVDRVLSGFTNTLSKHKGLASNDADSFITNLKHQLRQLELKGQLSKDRVQAVLDKAHNQAIRQKILTEAEWDKAYSFFTNSYQKPTWYQRVLQLNPTVEDGSSSFNNWVQSVIGHIGHVGGLTKEQTKVIADQLRTSISDTDFNRLGDKAWIDNFTTAISKKTDLKKEQLDKVISSISRDVNGYKYFALDYTGQAKEHANNWCEQVKTCVDGFWDQVHAYIKHWKSIVKSYFHINHYEPTRVFPQRVTASIKSVAHSITDDWDASSKSIVHSRSTESIKSRVYDAASQVTDAASQVTSKISNIDLDQVKNFDLKDSFAHFWRSKEHDLYRKLGYTEAHIDWIQDYLTKTFKNQKSSVHGKSDEAAIAIRRYLNAVHVQNPSQIDATVHRLKRHLESWRTLIN</sequence>
<accession>A0A8H7SN06</accession>
<comment type="caution">
    <text evidence="2">The sequence shown here is derived from an EMBL/GenBank/DDBJ whole genome shotgun (WGS) entry which is preliminary data.</text>
</comment>
<dbReference type="EMBL" id="JAEPRE010000152">
    <property type="protein sequence ID" value="KAG2231420.1"/>
    <property type="molecule type" value="Genomic_DNA"/>
</dbReference>
<protein>
    <submittedName>
        <fullName evidence="2">Uncharacterized protein</fullName>
    </submittedName>
</protein>
<proteinExistence type="predicted"/>
<organism evidence="2 3">
    <name type="scientific">Thamnidium elegans</name>
    <dbReference type="NCBI Taxonomy" id="101142"/>
    <lineage>
        <taxon>Eukaryota</taxon>
        <taxon>Fungi</taxon>
        <taxon>Fungi incertae sedis</taxon>
        <taxon>Mucoromycota</taxon>
        <taxon>Mucoromycotina</taxon>
        <taxon>Mucoromycetes</taxon>
        <taxon>Mucorales</taxon>
        <taxon>Mucorineae</taxon>
        <taxon>Mucoraceae</taxon>
        <taxon>Thamnidium</taxon>
    </lineage>
</organism>
<name>A0A8H7SN06_9FUNG</name>
<gene>
    <name evidence="2" type="ORF">INT48_003658</name>
</gene>
<feature type="signal peptide" evidence="1">
    <location>
        <begin position="1"/>
        <end position="24"/>
    </location>
</feature>